<dbReference type="EMBL" id="BAAAQM010000027">
    <property type="protein sequence ID" value="GAA1980533.1"/>
    <property type="molecule type" value="Genomic_DNA"/>
</dbReference>
<dbReference type="PANTHER" id="PTHR24221">
    <property type="entry name" value="ATP-BINDING CASSETTE SUB-FAMILY B"/>
    <property type="match status" value="1"/>
</dbReference>
<dbReference type="PROSITE" id="PS50893">
    <property type="entry name" value="ABC_TRANSPORTER_2"/>
    <property type="match status" value="1"/>
</dbReference>
<dbReference type="PROSITE" id="PS00211">
    <property type="entry name" value="ABC_TRANSPORTER_1"/>
    <property type="match status" value="1"/>
</dbReference>
<name>A0ABP5DHZ7_9ACTN</name>
<feature type="domain" description="ABC transporter" evidence="8">
    <location>
        <begin position="348"/>
        <end position="594"/>
    </location>
</feature>
<dbReference type="Pfam" id="PF00005">
    <property type="entry name" value="ABC_tran"/>
    <property type="match status" value="1"/>
</dbReference>
<organism evidence="10 11">
    <name type="scientific">Catenulispora subtropica</name>
    <dbReference type="NCBI Taxonomy" id="450798"/>
    <lineage>
        <taxon>Bacteria</taxon>
        <taxon>Bacillati</taxon>
        <taxon>Actinomycetota</taxon>
        <taxon>Actinomycetes</taxon>
        <taxon>Catenulisporales</taxon>
        <taxon>Catenulisporaceae</taxon>
        <taxon>Catenulispora</taxon>
    </lineage>
</organism>
<feature type="domain" description="ABC transmembrane type-1" evidence="9">
    <location>
        <begin position="49"/>
        <end position="314"/>
    </location>
</feature>
<dbReference type="InterPro" id="IPR011527">
    <property type="entry name" value="ABC1_TM_dom"/>
</dbReference>
<proteinExistence type="predicted"/>
<evidence type="ECO:0000259" key="8">
    <source>
        <dbReference type="PROSITE" id="PS50893"/>
    </source>
</evidence>
<dbReference type="SMART" id="SM00382">
    <property type="entry name" value="AAA"/>
    <property type="match status" value="1"/>
</dbReference>
<evidence type="ECO:0000256" key="6">
    <source>
        <dbReference type="ARBA" id="ARBA00023136"/>
    </source>
</evidence>
<evidence type="ECO:0000256" key="1">
    <source>
        <dbReference type="ARBA" id="ARBA00004651"/>
    </source>
</evidence>
<dbReference type="Gene3D" id="3.40.50.300">
    <property type="entry name" value="P-loop containing nucleotide triphosphate hydrolases"/>
    <property type="match status" value="1"/>
</dbReference>
<evidence type="ECO:0000259" key="9">
    <source>
        <dbReference type="PROSITE" id="PS50929"/>
    </source>
</evidence>
<accession>A0ABP5DHZ7</accession>
<feature type="transmembrane region" description="Helical" evidence="7">
    <location>
        <begin position="138"/>
        <end position="158"/>
    </location>
</feature>
<comment type="subcellular location">
    <subcellularLocation>
        <location evidence="1">Cell membrane</location>
        <topology evidence="1">Multi-pass membrane protein</topology>
    </subcellularLocation>
</comment>
<keyword evidence="5 7" id="KW-1133">Transmembrane helix</keyword>
<evidence type="ECO:0000256" key="2">
    <source>
        <dbReference type="ARBA" id="ARBA00022692"/>
    </source>
</evidence>
<dbReference type="InterPro" id="IPR027417">
    <property type="entry name" value="P-loop_NTPase"/>
</dbReference>
<dbReference type="PROSITE" id="PS50929">
    <property type="entry name" value="ABC_TM1F"/>
    <property type="match status" value="1"/>
</dbReference>
<gene>
    <name evidence="10" type="ORF">GCM10009838_47140</name>
</gene>
<keyword evidence="4 10" id="KW-0067">ATP-binding</keyword>
<keyword evidence="2 7" id="KW-0812">Transmembrane</keyword>
<keyword evidence="3" id="KW-0547">Nucleotide-binding</keyword>
<feature type="transmembrane region" description="Helical" evidence="7">
    <location>
        <begin position="257"/>
        <end position="275"/>
    </location>
</feature>
<evidence type="ECO:0000256" key="7">
    <source>
        <dbReference type="SAM" id="Phobius"/>
    </source>
</evidence>
<keyword evidence="11" id="KW-1185">Reference proteome</keyword>
<dbReference type="InterPro" id="IPR039421">
    <property type="entry name" value="Type_1_exporter"/>
</dbReference>
<comment type="caution">
    <text evidence="10">The sequence shown here is derived from an EMBL/GenBank/DDBJ whole genome shotgun (WGS) entry which is preliminary data.</text>
</comment>
<dbReference type="PANTHER" id="PTHR24221:SF654">
    <property type="entry name" value="ATP-BINDING CASSETTE SUB-FAMILY B MEMBER 6"/>
    <property type="match status" value="1"/>
</dbReference>
<dbReference type="SUPFAM" id="SSF52540">
    <property type="entry name" value="P-loop containing nucleoside triphosphate hydrolases"/>
    <property type="match status" value="1"/>
</dbReference>
<dbReference type="Proteomes" id="UP001499854">
    <property type="component" value="Unassembled WGS sequence"/>
</dbReference>
<dbReference type="InterPro" id="IPR017871">
    <property type="entry name" value="ABC_transporter-like_CS"/>
</dbReference>
<dbReference type="SUPFAM" id="SSF90123">
    <property type="entry name" value="ABC transporter transmembrane region"/>
    <property type="match status" value="1"/>
</dbReference>
<evidence type="ECO:0000313" key="11">
    <source>
        <dbReference type="Proteomes" id="UP001499854"/>
    </source>
</evidence>
<keyword evidence="6 7" id="KW-0472">Membrane</keyword>
<evidence type="ECO:0000256" key="5">
    <source>
        <dbReference type="ARBA" id="ARBA00022989"/>
    </source>
</evidence>
<reference evidence="11" key="1">
    <citation type="journal article" date="2019" name="Int. J. Syst. Evol. Microbiol.">
        <title>The Global Catalogue of Microorganisms (GCM) 10K type strain sequencing project: providing services to taxonomists for standard genome sequencing and annotation.</title>
        <authorList>
            <consortium name="The Broad Institute Genomics Platform"/>
            <consortium name="The Broad Institute Genome Sequencing Center for Infectious Disease"/>
            <person name="Wu L."/>
            <person name="Ma J."/>
        </authorList>
    </citation>
    <scope>NUCLEOTIDE SEQUENCE [LARGE SCALE GENOMIC DNA]</scope>
    <source>
        <strain evidence="11">JCM 16013</strain>
    </source>
</reference>
<dbReference type="Gene3D" id="1.20.1560.10">
    <property type="entry name" value="ABC transporter type 1, transmembrane domain"/>
    <property type="match status" value="1"/>
</dbReference>
<dbReference type="InterPro" id="IPR036640">
    <property type="entry name" value="ABC1_TM_sf"/>
</dbReference>
<protein>
    <submittedName>
        <fullName evidence="10">ABC transporter ATP-binding protein</fullName>
    </submittedName>
</protein>
<dbReference type="RefSeq" id="WP_344659265.1">
    <property type="nucleotide sequence ID" value="NZ_BAAAQM010000027.1"/>
</dbReference>
<dbReference type="InterPro" id="IPR003593">
    <property type="entry name" value="AAA+_ATPase"/>
</dbReference>
<dbReference type="GO" id="GO:0005524">
    <property type="term" value="F:ATP binding"/>
    <property type="evidence" value="ECO:0007669"/>
    <property type="project" value="UniProtKB-KW"/>
</dbReference>
<feature type="transmembrane region" description="Helical" evidence="7">
    <location>
        <begin position="164"/>
        <end position="184"/>
    </location>
</feature>
<dbReference type="InterPro" id="IPR003439">
    <property type="entry name" value="ABC_transporter-like_ATP-bd"/>
</dbReference>
<evidence type="ECO:0000313" key="10">
    <source>
        <dbReference type="EMBL" id="GAA1980533.1"/>
    </source>
</evidence>
<evidence type="ECO:0000256" key="3">
    <source>
        <dbReference type="ARBA" id="ARBA00022741"/>
    </source>
</evidence>
<sequence length="601" mass="63090">MTHRLRQNLALLRHLSTLAWRASRGETAASAAMHIVVIFGSAGVAQSQRWVIDGLRTHARDRSLTWLLLPAAVAAFAQAASTISTRVAANVAVGLVQKVDVELSEEILGHAARVPTIEHLERADYLDRVYSAAKGSGALAALVRSVTATTVCALMLALSVWLLALVHPALILLGVTTMPVIVLARRGQAALRRVHDETAEATRLESDLNGLLLDPAAAKEIRISGSGPELSARADRLWADVTGAQHRVLVRNAVSEAVGWSCYVLGLAGALALVAHEVIAGRIGMGALVLVVSLSAQLRWQLGALQENYRQAAEAGRVAGHYRWLRDHARGTADPAPAPAPERLADGITLEGVTFGYPGSDEPVLRSVSAHLPAGSVVGLVGINGAGKSTLVKLLTGLYRPTSGRILVDGRPLAAVDPKAWAAASCGVFQGFARLQLLVREAVGVGDLSALDDTVAVTGALAAAGATQLVADLPDGPETQLGTLFGGVDLSGGQWQRLALARGMMRTAPLLLILDEPTAALDPQAEHDLFENFARHARAAAARTGAVTVLVSHRFSTVSMADHVIVIADGRVAESGSHRDLLASGGRYAELYATQARAYEA</sequence>
<evidence type="ECO:0000256" key="4">
    <source>
        <dbReference type="ARBA" id="ARBA00022840"/>
    </source>
</evidence>
<dbReference type="CDD" id="cd03228">
    <property type="entry name" value="ABCC_MRP_Like"/>
    <property type="match status" value="1"/>
</dbReference>